<keyword evidence="1" id="KW-1133">Transmembrane helix</keyword>
<organism evidence="3 4">
    <name type="scientific">Halocatena salina</name>
    <dbReference type="NCBI Taxonomy" id="2934340"/>
    <lineage>
        <taxon>Archaea</taxon>
        <taxon>Methanobacteriati</taxon>
        <taxon>Methanobacteriota</taxon>
        <taxon>Stenosarchaea group</taxon>
        <taxon>Halobacteria</taxon>
        <taxon>Halobacteriales</taxon>
        <taxon>Natronomonadaceae</taxon>
        <taxon>Halocatena</taxon>
    </lineage>
</organism>
<dbReference type="Proteomes" id="UP000831768">
    <property type="component" value="Chromosome"/>
</dbReference>
<feature type="transmembrane region" description="Helical" evidence="1">
    <location>
        <begin position="71"/>
        <end position="92"/>
    </location>
</feature>
<proteinExistence type="predicted"/>
<keyword evidence="1" id="KW-0812">Transmembrane</keyword>
<feature type="transmembrane region" description="Helical" evidence="1">
    <location>
        <begin position="146"/>
        <end position="169"/>
    </location>
</feature>
<dbReference type="InterPro" id="IPR058369">
    <property type="entry name" value="DUF8056"/>
</dbReference>
<evidence type="ECO:0000256" key="1">
    <source>
        <dbReference type="SAM" id="Phobius"/>
    </source>
</evidence>
<accession>A0A8U0A4C4</accession>
<feature type="transmembrane region" description="Helical" evidence="1">
    <location>
        <begin position="104"/>
        <end position="126"/>
    </location>
</feature>
<evidence type="ECO:0000313" key="4">
    <source>
        <dbReference type="Proteomes" id="UP000831768"/>
    </source>
</evidence>
<dbReference type="Pfam" id="PF26243">
    <property type="entry name" value="DUF8056"/>
    <property type="match status" value="1"/>
</dbReference>
<name>A0A8U0A4C4_9EURY</name>
<dbReference type="EMBL" id="CP096019">
    <property type="protein sequence ID" value="UPM43874.1"/>
    <property type="molecule type" value="Genomic_DNA"/>
</dbReference>
<dbReference type="GeneID" id="71927455"/>
<feature type="domain" description="DUF8056" evidence="2">
    <location>
        <begin position="7"/>
        <end position="172"/>
    </location>
</feature>
<evidence type="ECO:0000259" key="2">
    <source>
        <dbReference type="Pfam" id="PF26243"/>
    </source>
</evidence>
<keyword evidence="1" id="KW-0472">Membrane</keyword>
<gene>
    <name evidence="3" type="ORF">MW046_05370</name>
</gene>
<reference evidence="3" key="1">
    <citation type="submission" date="2022-04" db="EMBL/GenBank/DDBJ databases">
        <title>Halocatena sp. nov., isolated from a salt lake.</title>
        <authorList>
            <person name="Cui H.-L."/>
        </authorList>
    </citation>
    <scope>NUCLEOTIDE SEQUENCE</scope>
    <source>
        <strain evidence="3">AD-1</strain>
    </source>
</reference>
<protein>
    <recommendedName>
        <fullName evidence="2">DUF8056 domain-containing protein</fullName>
    </recommendedName>
</protein>
<dbReference type="RefSeq" id="WP_247994533.1">
    <property type="nucleotide sequence ID" value="NZ_CP096019.1"/>
</dbReference>
<keyword evidence="4" id="KW-1185">Reference proteome</keyword>
<evidence type="ECO:0000313" key="3">
    <source>
        <dbReference type="EMBL" id="UPM43874.1"/>
    </source>
</evidence>
<feature type="transmembrane region" description="Helical" evidence="1">
    <location>
        <begin position="31"/>
        <end position="59"/>
    </location>
</feature>
<dbReference type="AlphaFoldDB" id="A0A8U0A4C4"/>
<dbReference type="KEGG" id="haad:MW046_05370"/>
<sequence>MDASTTETSYSGAITAVPYAFRASDSRLCKLYVLVGGLLTLGGTILFGLGTLALLSSIAGAPAGVFTFQPALYLLVWLFVIAPIIAPILLVARQHRLHDGTVEYDRWIALSGFLVLLALYGGALIAAPAGQRGSVPSGVFGPIVQFLYGLPPESGLIPPLVAVLVMGAVHRLQGHPSN</sequence>